<dbReference type="GO" id="GO:0032259">
    <property type="term" value="P:methylation"/>
    <property type="evidence" value="ECO:0007669"/>
    <property type="project" value="UniProtKB-KW"/>
</dbReference>
<dbReference type="Gene3D" id="3.20.20.330">
    <property type="entry name" value="Homocysteine-binding-like domain"/>
    <property type="match status" value="1"/>
</dbReference>
<gene>
    <name evidence="8" type="ORF">PROPJV5_0814</name>
</gene>
<dbReference type="AlphaFoldDB" id="A0A375HZ77"/>
<dbReference type="NCBIfam" id="NF007020">
    <property type="entry name" value="PRK09485.1"/>
    <property type="match status" value="1"/>
</dbReference>
<dbReference type="PANTHER" id="PTHR46015">
    <property type="entry name" value="ZGC:172121"/>
    <property type="match status" value="1"/>
</dbReference>
<evidence type="ECO:0000256" key="3">
    <source>
        <dbReference type="ARBA" id="ARBA00022723"/>
    </source>
</evidence>
<dbReference type="Pfam" id="PF02574">
    <property type="entry name" value="S-methyl_trans"/>
    <property type="match status" value="1"/>
</dbReference>
<name>A0A375HZ77_9ACTN</name>
<dbReference type="GO" id="GO:0009086">
    <property type="term" value="P:methionine biosynthetic process"/>
    <property type="evidence" value="ECO:0007669"/>
    <property type="project" value="InterPro"/>
</dbReference>
<feature type="domain" description="Hcy-binding" evidence="7">
    <location>
        <begin position="1"/>
        <end position="307"/>
    </location>
</feature>
<keyword evidence="1 6" id="KW-0489">Methyltransferase</keyword>
<dbReference type="GO" id="GO:0008270">
    <property type="term" value="F:zinc ion binding"/>
    <property type="evidence" value="ECO:0007669"/>
    <property type="project" value="InterPro"/>
</dbReference>
<evidence type="ECO:0000259" key="7">
    <source>
        <dbReference type="PROSITE" id="PS50970"/>
    </source>
</evidence>
<evidence type="ECO:0000256" key="5">
    <source>
        <dbReference type="PIRSR" id="PIRSR037505-2"/>
    </source>
</evidence>
<dbReference type="GO" id="GO:0033528">
    <property type="term" value="P:S-methylmethionine cycle"/>
    <property type="evidence" value="ECO:0007669"/>
    <property type="project" value="TreeGrafter"/>
</dbReference>
<keyword evidence="3 5" id="KW-0479">Metal-binding</keyword>
<keyword evidence="2 6" id="KW-0808">Transferase</keyword>
<dbReference type="SUPFAM" id="SSF82282">
    <property type="entry name" value="Homocysteine S-methyltransferase"/>
    <property type="match status" value="1"/>
</dbReference>
<dbReference type="PROSITE" id="PS50970">
    <property type="entry name" value="HCY"/>
    <property type="match status" value="1"/>
</dbReference>
<evidence type="ECO:0000256" key="2">
    <source>
        <dbReference type="ARBA" id="ARBA00022679"/>
    </source>
</evidence>
<keyword evidence="9" id="KW-1185">Reference proteome</keyword>
<proteinExistence type="predicted"/>
<evidence type="ECO:0000313" key="9">
    <source>
        <dbReference type="Proteomes" id="UP000265962"/>
    </source>
</evidence>
<feature type="binding site" evidence="6">
    <location>
        <position position="293"/>
    </location>
    <ligand>
        <name>Zn(2+)</name>
        <dbReference type="ChEBI" id="CHEBI:29105"/>
    </ligand>
</feature>
<dbReference type="InterPro" id="IPR003726">
    <property type="entry name" value="HCY_dom"/>
</dbReference>
<feature type="binding site" evidence="6">
    <location>
        <position position="292"/>
    </location>
    <ligand>
        <name>Zn(2+)</name>
        <dbReference type="ChEBI" id="CHEBI:29105"/>
    </ligand>
</feature>
<feature type="binding site" evidence="5 6">
    <location>
        <position position="227"/>
    </location>
    <ligand>
        <name>Zn(2+)</name>
        <dbReference type="ChEBI" id="CHEBI:29105"/>
    </ligand>
</feature>
<comment type="cofactor">
    <cofactor evidence="5">
        <name>Zn(2+)</name>
        <dbReference type="ChEBI" id="CHEBI:29105"/>
    </cofactor>
    <text evidence="5">Binds 1 zinc ion per subunit.</text>
</comment>
<dbReference type="InterPro" id="IPR017226">
    <property type="entry name" value="BHMT-like"/>
</dbReference>
<dbReference type="OrthoDB" id="9803687at2"/>
<protein>
    <submittedName>
        <fullName evidence="8">Homocysteine S-methyltransferase</fullName>
        <ecNumber evidence="8">2.1.1.10</ecNumber>
    </submittedName>
</protein>
<dbReference type="PIRSF" id="PIRSF037505">
    <property type="entry name" value="Betaine_HMT"/>
    <property type="match status" value="1"/>
</dbReference>
<dbReference type="EMBL" id="OMOH01000003">
    <property type="protein sequence ID" value="SPF67861.1"/>
    <property type="molecule type" value="Genomic_DNA"/>
</dbReference>
<reference evidence="9" key="1">
    <citation type="submission" date="2018-02" db="EMBL/GenBank/DDBJ databases">
        <authorList>
            <person name="Hornung B."/>
        </authorList>
    </citation>
    <scope>NUCLEOTIDE SEQUENCE [LARGE SCALE GENOMIC DNA]</scope>
</reference>
<dbReference type="InterPro" id="IPR051486">
    <property type="entry name" value="Hcy_S-methyltransferase"/>
</dbReference>
<accession>A0A375HZ77</accession>
<evidence type="ECO:0000256" key="4">
    <source>
        <dbReference type="ARBA" id="ARBA00022833"/>
    </source>
</evidence>
<dbReference type="InterPro" id="IPR036589">
    <property type="entry name" value="HCY_dom_sf"/>
</dbReference>
<dbReference type="Proteomes" id="UP000265962">
    <property type="component" value="Unassembled WGS sequence"/>
</dbReference>
<dbReference type="PANTHER" id="PTHR46015:SF1">
    <property type="entry name" value="HOMOCYSTEINE S-METHYLTRANSFERASE-LIKE ISOFORM 1"/>
    <property type="match status" value="1"/>
</dbReference>
<evidence type="ECO:0000256" key="1">
    <source>
        <dbReference type="ARBA" id="ARBA00022603"/>
    </source>
</evidence>
<evidence type="ECO:0000256" key="6">
    <source>
        <dbReference type="PROSITE-ProRule" id="PRU00333"/>
    </source>
</evidence>
<evidence type="ECO:0000313" key="8">
    <source>
        <dbReference type="EMBL" id="SPF67861.1"/>
    </source>
</evidence>
<dbReference type="EC" id="2.1.1.10" evidence="8"/>
<dbReference type="RefSeq" id="WP_119715073.1">
    <property type="nucleotide sequence ID" value="NZ_OMOH01000003.1"/>
</dbReference>
<organism evidence="8 9">
    <name type="scientific">Propionibacterium ruminifibrarum</name>
    <dbReference type="NCBI Taxonomy" id="1962131"/>
    <lineage>
        <taxon>Bacteria</taxon>
        <taxon>Bacillati</taxon>
        <taxon>Actinomycetota</taxon>
        <taxon>Actinomycetes</taxon>
        <taxon>Propionibacteriales</taxon>
        <taxon>Propionibacteriaceae</taxon>
        <taxon>Propionibacterium</taxon>
    </lineage>
</organism>
<dbReference type="GO" id="GO:0008898">
    <property type="term" value="F:S-adenosylmethionine-homocysteine S-methyltransferase activity"/>
    <property type="evidence" value="ECO:0007669"/>
    <property type="project" value="TreeGrafter"/>
</dbReference>
<keyword evidence="4 5" id="KW-0862">Zinc</keyword>
<sequence length="308" mass="32476">MNAFTELLAAGPTVLDGAMATELEAAGVPMHESLWSAAAIASAPERISAVHTAYLDAGARVIETNTYQATTLGLTDAGAQPGQARGLIRDAAELATLAVEEWTDENPGRRALVAGSIGPFGAYLSDGSEYTGAYELTDTEYRAFHVERLNALDEMGVDVLAVETMPKLSEARAVAGLIADETSRPAWVSFQVRREADSLVLADGTAVAEAARWAQSADVVAAVGVNCVEPGLVCPALREIAAHTDKPLVCYPNSGEAWDARGRRWLPDDAGVDWDRLVPQWLGLGARLIGGCCRTSPRDTARIAAAMG</sequence>